<feature type="transmembrane region" description="Helical" evidence="8">
    <location>
        <begin position="32"/>
        <end position="53"/>
    </location>
</feature>
<sequence>MNPLYIVLPVAFQLFTAVVLLFFWNKTNLQRGLSVAASITALALAAWLMAAVLQDGILVMQAGAWEAQFGISFVADAFSSTMVLLTSLAGLAVSIFSTSGIRSARVQLGFYPVFHLLLMGLNGAFLTGDIFNLYVWFEIIIIASFVLITLGGAKDQLEGSVKYVTMNLLASAIFLTAIAILYGLTGSLNMADLSIQVANIENRGLVNITALLFLVGFGIKSAIFPLYFWLPASYHTPPATISAIFGGLLTKVGVYAMIRVFTLIFIPDEFMLNLLIWIGGLSILSGGAGALLQNNIRRVFSYLIICHIGYMIAGLGLYTEVALVGAIFYLIHDIVVKTNLFLISGLIYKIKGSYNMKLLGGIYSSFPLLALMFAISFFSLIGIPPLSGFWAKLFLIEGSLDTGQYMVIAFITLGSFITLFVMAKMWLEIVWKKEGALPDKQSSTAYLAMPYAKRFALVFPIVLLSGALLFIGFGAEFILAVAKQIAAELKDPSAYLGAVLKRGTI</sequence>
<reference evidence="11" key="1">
    <citation type="journal article" date="2019" name="Int. J. Syst. Evol. Microbiol.">
        <title>The Global Catalogue of Microorganisms (GCM) 10K type strain sequencing project: providing services to taxonomists for standard genome sequencing and annotation.</title>
        <authorList>
            <consortium name="The Broad Institute Genomics Platform"/>
            <consortium name="The Broad Institute Genome Sequencing Center for Infectious Disease"/>
            <person name="Wu L."/>
            <person name="Ma J."/>
        </authorList>
    </citation>
    <scope>NUCLEOTIDE SEQUENCE [LARGE SCALE GENOMIC DNA]</scope>
    <source>
        <strain evidence="11">CGMCC 4.7393</strain>
    </source>
</reference>
<organism evidence="10 11">
    <name type="scientific">Rufibacter roseus</name>
    <dbReference type="NCBI Taxonomy" id="1567108"/>
    <lineage>
        <taxon>Bacteria</taxon>
        <taxon>Pseudomonadati</taxon>
        <taxon>Bacteroidota</taxon>
        <taxon>Cytophagia</taxon>
        <taxon>Cytophagales</taxon>
        <taxon>Hymenobacteraceae</taxon>
        <taxon>Rufibacter</taxon>
    </lineage>
</organism>
<dbReference type="PANTHER" id="PTHR42703">
    <property type="entry name" value="NADH DEHYDROGENASE"/>
    <property type="match status" value="1"/>
</dbReference>
<dbReference type="RefSeq" id="WP_066620823.1">
    <property type="nucleotide sequence ID" value="NZ_JBHSYQ010000016.1"/>
</dbReference>
<evidence type="ECO:0000259" key="9">
    <source>
        <dbReference type="Pfam" id="PF00361"/>
    </source>
</evidence>
<dbReference type="InterPro" id="IPR050586">
    <property type="entry name" value="CPA3_Na-H_Antiporter_D"/>
</dbReference>
<evidence type="ECO:0000256" key="2">
    <source>
        <dbReference type="ARBA" id="ARBA00005346"/>
    </source>
</evidence>
<feature type="transmembrane region" description="Helical" evidence="8">
    <location>
        <begin position="272"/>
        <end position="292"/>
    </location>
</feature>
<evidence type="ECO:0000256" key="5">
    <source>
        <dbReference type="ARBA" id="ARBA00022989"/>
    </source>
</evidence>
<dbReference type="PRINTS" id="PR01437">
    <property type="entry name" value="NUOXDRDTASE4"/>
</dbReference>
<comment type="similarity">
    <text evidence="2">Belongs to the CPA3 antiporters (TC 2.A.63) subunit D family.</text>
</comment>
<evidence type="ECO:0000256" key="4">
    <source>
        <dbReference type="ARBA" id="ARBA00022692"/>
    </source>
</evidence>
<keyword evidence="3" id="KW-1003">Cell membrane</keyword>
<dbReference type="Pfam" id="PF00361">
    <property type="entry name" value="Proton_antipo_M"/>
    <property type="match status" value="1"/>
</dbReference>
<keyword evidence="4 7" id="KW-0812">Transmembrane</keyword>
<feature type="transmembrane region" description="Helical" evidence="8">
    <location>
        <begin position="164"/>
        <end position="184"/>
    </location>
</feature>
<proteinExistence type="inferred from homology"/>
<comment type="caution">
    <text evidence="10">The sequence shown here is derived from an EMBL/GenBank/DDBJ whole genome shotgun (WGS) entry which is preliminary data.</text>
</comment>
<evidence type="ECO:0000256" key="8">
    <source>
        <dbReference type="SAM" id="Phobius"/>
    </source>
</evidence>
<keyword evidence="11" id="KW-1185">Reference proteome</keyword>
<evidence type="ECO:0000256" key="3">
    <source>
        <dbReference type="ARBA" id="ARBA00022475"/>
    </source>
</evidence>
<feature type="transmembrane region" description="Helical" evidence="8">
    <location>
        <begin position="403"/>
        <end position="423"/>
    </location>
</feature>
<evidence type="ECO:0000256" key="6">
    <source>
        <dbReference type="ARBA" id="ARBA00023136"/>
    </source>
</evidence>
<dbReference type="EMBL" id="JBHSYQ010000016">
    <property type="protein sequence ID" value="MFC6999706.1"/>
    <property type="molecule type" value="Genomic_DNA"/>
</dbReference>
<protein>
    <submittedName>
        <fullName evidence="10">Proton-conducting transporter membrane subunit</fullName>
    </submittedName>
</protein>
<evidence type="ECO:0000313" key="11">
    <source>
        <dbReference type="Proteomes" id="UP001596405"/>
    </source>
</evidence>
<feature type="transmembrane region" description="Helical" evidence="8">
    <location>
        <begin position="73"/>
        <end position="96"/>
    </location>
</feature>
<feature type="transmembrane region" description="Helical" evidence="8">
    <location>
        <begin position="6"/>
        <end position="25"/>
    </location>
</feature>
<evidence type="ECO:0000256" key="1">
    <source>
        <dbReference type="ARBA" id="ARBA00004651"/>
    </source>
</evidence>
<dbReference type="Proteomes" id="UP001596405">
    <property type="component" value="Unassembled WGS sequence"/>
</dbReference>
<feature type="transmembrane region" description="Helical" evidence="8">
    <location>
        <begin position="360"/>
        <end position="383"/>
    </location>
</feature>
<feature type="transmembrane region" description="Helical" evidence="8">
    <location>
        <begin position="299"/>
        <end position="318"/>
    </location>
</feature>
<feature type="transmembrane region" description="Helical" evidence="8">
    <location>
        <begin position="455"/>
        <end position="482"/>
    </location>
</feature>
<feature type="transmembrane region" description="Helical" evidence="8">
    <location>
        <begin position="204"/>
        <end position="230"/>
    </location>
</feature>
<feature type="transmembrane region" description="Helical" evidence="8">
    <location>
        <begin position="133"/>
        <end position="152"/>
    </location>
</feature>
<evidence type="ECO:0000313" key="10">
    <source>
        <dbReference type="EMBL" id="MFC6999706.1"/>
    </source>
</evidence>
<feature type="transmembrane region" description="Helical" evidence="8">
    <location>
        <begin position="324"/>
        <end position="348"/>
    </location>
</feature>
<comment type="subcellular location">
    <subcellularLocation>
        <location evidence="1">Cell membrane</location>
        <topology evidence="1">Multi-pass membrane protein</topology>
    </subcellularLocation>
    <subcellularLocation>
        <location evidence="7">Membrane</location>
        <topology evidence="7">Multi-pass membrane protein</topology>
    </subcellularLocation>
</comment>
<name>A0ABW2DT55_9BACT</name>
<keyword evidence="6 8" id="KW-0472">Membrane</keyword>
<keyword evidence="5 8" id="KW-1133">Transmembrane helix</keyword>
<feature type="transmembrane region" description="Helical" evidence="8">
    <location>
        <begin position="108"/>
        <end position="127"/>
    </location>
</feature>
<dbReference type="InterPro" id="IPR001750">
    <property type="entry name" value="ND/Mrp_TM"/>
</dbReference>
<dbReference type="InterPro" id="IPR003918">
    <property type="entry name" value="NADH_UbQ_OxRdtase"/>
</dbReference>
<dbReference type="PANTHER" id="PTHR42703:SF1">
    <property type="entry name" value="NA(+)_H(+) ANTIPORTER SUBUNIT D1"/>
    <property type="match status" value="1"/>
</dbReference>
<feature type="domain" description="NADH:quinone oxidoreductase/Mrp antiporter transmembrane" evidence="9">
    <location>
        <begin position="129"/>
        <end position="418"/>
    </location>
</feature>
<evidence type="ECO:0000256" key="7">
    <source>
        <dbReference type="RuleBase" id="RU000320"/>
    </source>
</evidence>
<accession>A0ABW2DT55</accession>
<feature type="transmembrane region" description="Helical" evidence="8">
    <location>
        <begin position="242"/>
        <end position="266"/>
    </location>
</feature>
<gene>
    <name evidence="10" type="ORF">ACFQHR_18875</name>
</gene>